<dbReference type="SUPFAM" id="SSF50978">
    <property type="entry name" value="WD40 repeat-like"/>
    <property type="match status" value="1"/>
</dbReference>
<dbReference type="Pfam" id="PF00400">
    <property type="entry name" value="WD40"/>
    <property type="match status" value="4"/>
</dbReference>
<dbReference type="PROSITE" id="PS50294">
    <property type="entry name" value="WD_REPEATS_REGION"/>
    <property type="match status" value="2"/>
</dbReference>
<dbReference type="InterPro" id="IPR019775">
    <property type="entry name" value="WD40_repeat_CS"/>
</dbReference>
<dbReference type="PROSITE" id="PS50082">
    <property type="entry name" value="WD_REPEATS_2"/>
    <property type="match status" value="5"/>
</dbReference>
<proteinExistence type="predicted"/>
<keyword evidence="6" id="KW-1185">Reference proteome</keyword>
<feature type="repeat" description="WD" evidence="3">
    <location>
        <begin position="52"/>
        <end position="83"/>
    </location>
</feature>
<sequence>MAMQKHLSVRDCHSRSITALGFNSARREFLTGFEDGVIKWWDLESGRQSQSAAEHSGMVTNILYWAEKRLVFSSSNDGTLIAWTSGSVVFDKVKLGSPIFSLAINLRRQLLVCGFSKCLSVYPLDENKTSGHAINLKKRFLDHSHTDIVSCIVCLDSQIYTVGYDRKFIIFDTYQTPEKICITPVHCVSRAHDAGILHLLLVRERENTRFLTGSFDGTVGVWSQDGQLIHRLRHFTGVITGICYAVSVKTVWITSGTSHPLLLDPRSGDIITEFVDTFQNQDNSPHIKQLIYLPESSHVIGSSRHNQVTVWKYNNMGCVNVLNTKHPLECLSYTGKNVILLFTGDSRGTFEKWKRKDLSPSTYSKESYNMEDTRPERKGLRCLQKDPSRDLSRRPQSRLQRSATAGMMRKGILFNQNRTGSSQKKCCGYTRSLFADEMDTLVMGAENGDIYLWEFDESVAASVPDEPEVSDEDQLLKEYGFLFAQDTKAENMEESPSKSEVLNKRLIGMTCKKVLAGHYKAVTALAVVGKESGYNTVYLLSGGWDSRLCVWDLNTCSLVETFSRTGQDQWSEHKEKACDGTIMDICYSPKRKEFAYSSSDGKVYIRSFSTVSSRMTLVNILVGHDAEVTSVLWHHSLEKWISGSEDGTIRIWCGDSAQCEKILVTKGAVTCFCIDQVHGSIVAGVQDTIRVYDPESLLQVQCNVGHKDLIRSIVHIPEMAQYVSVSWDTTVRIWKAYQKGKFLQNPGV</sequence>
<evidence type="ECO:0000256" key="2">
    <source>
        <dbReference type="ARBA" id="ARBA00022737"/>
    </source>
</evidence>
<gene>
    <name evidence="5" type="ORF">PECUL_23A017667</name>
</gene>
<organism evidence="5 6">
    <name type="scientific">Pelobates cultripes</name>
    <name type="common">Western spadefoot toad</name>
    <dbReference type="NCBI Taxonomy" id="61616"/>
    <lineage>
        <taxon>Eukaryota</taxon>
        <taxon>Metazoa</taxon>
        <taxon>Chordata</taxon>
        <taxon>Craniata</taxon>
        <taxon>Vertebrata</taxon>
        <taxon>Euteleostomi</taxon>
        <taxon>Amphibia</taxon>
        <taxon>Batrachia</taxon>
        <taxon>Anura</taxon>
        <taxon>Pelobatoidea</taxon>
        <taxon>Pelobatidae</taxon>
        <taxon>Pelobates</taxon>
    </lineage>
</organism>
<feature type="repeat" description="WD" evidence="3">
    <location>
        <begin position="621"/>
        <end position="652"/>
    </location>
</feature>
<dbReference type="Proteomes" id="UP001295444">
    <property type="component" value="Chromosome 03"/>
</dbReference>
<name>A0AAD1RS85_PELCU</name>
<dbReference type="PANTHER" id="PTHR19848">
    <property type="entry name" value="WD40 REPEAT PROTEIN"/>
    <property type="match status" value="1"/>
</dbReference>
<evidence type="ECO:0000256" key="3">
    <source>
        <dbReference type="PROSITE-ProRule" id="PRU00221"/>
    </source>
</evidence>
<dbReference type="InterPro" id="IPR036322">
    <property type="entry name" value="WD40_repeat_dom_sf"/>
</dbReference>
<feature type="repeat" description="WD" evidence="3">
    <location>
        <begin position="703"/>
        <end position="735"/>
    </location>
</feature>
<dbReference type="EMBL" id="OW240914">
    <property type="protein sequence ID" value="CAH2277302.1"/>
    <property type="molecule type" value="Genomic_DNA"/>
</dbReference>
<dbReference type="InterPro" id="IPR001680">
    <property type="entry name" value="WD40_rpt"/>
</dbReference>
<keyword evidence="2" id="KW-0677">Repeat</keyword>
<reference evidence="5" key="1">
    <citation type="submission" date="2022-03" db="EMBL/GenBank/DDBJ databases">
        <authorList>
            <person name="Alioto T."/>
            <person name="Alioto T."/>
            <person name="Gomez Garrido J."/>
        </authorList>
    </citation>
    <scope>NUCLEOTIDE SEQUENCE</scope>
</reference>
<accession>A0AAD1RS85</accession>
<dbReference type="SMART" id="SM00320">
    <property type="entry name" value="WD40"/>
    <property type="match status" value="12"/>
</dbReference>
<feature type="repeat" description="WD" evidence="3">
    <location>
        <begin position="515"/>
        <end position="561"/>
    </location>
</feature>
<keyword evidence="1 3" id="KW-0853">WD repeat</keyword>
<evidence type="ECO:0000313" key="5">
    <source>
        <dbReference type="EMBL" id="CAH2277302.1"/>
    </source>
</evidence>
<protein>
    <submittedName>
        <fullName evidence="5">Uncharacterized WD repeat-containing alr2800-like</fullName>
    </submittedName>
</protein>
<evidence type="ECO:0000313" key="6">
    <source>
        <dbReference type="Proteomes" id="UP001295444"/>
    </source>
</evidence>
<dbReference type="Gene3D" id="2.130.10.10">
    <property type="entry name" value="YVTN repeat-like/Quinoprotein amine dehydrogenase"/>
    <property type="match status" value="4"/>
</dbReference>
<evidence type="ECO:0000256" key="4">
    <source>
        <dbReference type="SAM" id="MobiDB-lite"/>
    </source>
</evidence>
<feature type="repeat" description="WD" evidence="3">
    <location>
        <begin position="10"/>
        <end position="51"/>
    </location>
</feature>
<feature type="region of interest" description="Disordered" evidence="4">
    <location>
        <begin position="361"/>
        <end position="402"/>
    </location>
</feature>
<dbReference type="InterPro" id="IPR015943">
    <property type="entry name" value="WD40/YVTN_repeat-like_dom_sf"/>
</dbReference>
<dbReference type="PANTHER" id="PTHR19848:SF8">
    <property type="entry name" value="F-BOX AND WD REPEAT DOMAIN CONTAINING 7"/>
    <property type="match status" value="1"/>
</dbReference>
<dbReference type="GO" id="GO:0005730">
    <property type="term" value="C:nucleolus"/>
    <property type="evidence" value="ECO:0007669"/>
    <property type="project" value="TreeGrafter"/>
</dbReference>
<dbReference type="SUPFAM" id="SSF50998">
    <property type="entry name" value="Quinoprotein alcohol dehydrogenase-like"/>
    <property type="match status" value="1"/>
</dbReference>
<dbReference type="AlphaFoldDB" id="A0AAD1RS85"/>
<feature type="compositionally biased region" description="Basic and acidic residues" evidence="4">
    <location>
        <begin position="371"/>
        <end position="393"/>
    </location>
</feature>
<evidence type="ECO:0000256" key="1">
    <source>
        <dbReference type="ARBA" id="ARBA00022574"/>
    </source>
</evidence>
<dbReference type="InterPro" id="IPR011047">
    <property type="entry name" value="Quinoprotein_ADH-like_sf"/>
</dbReference>
<dbReference type="GO" id="GO:0000027">
    <property type="term" value="P:ribosomal large subunit assembly"/>
    <property type="evidence" value="ECO:0007669"/>
    <property type="project" value="TreeGrafter"/>
</dbReference>
<dbReference type="PROSITE" id="PS00678">
    <property type="entry name" value="WD_REPEATS_1"/>
    <property type="match status" value="1"/>
</dbReference>